<evidence type="ECO:0000313" key="6">
    <source>
        <dbReference type="Proteomes" id="UP000324517"/>
    </source>
</evidence>
<dbReference type="PANTHER" id="PTHR43377">
    <property type="entry name" value="BILIVERDIN REDUCTASE A"/>
    <property type="match status" value="1"/>
</dbReference>
<dbReference type="EMBL" id="VTET01000008">
    <property type="protein sequence ID" value="TYS70003.1"/>
    <property type="molecule type" value="Genomic_DNA"/>
</dbReference>
<dbReference type="Pfam" id="PF02894">
    <property type="entry name" value="GFO_IDH_MocA_C"/>
    <property type="match status" value="1"/>
</dbReference>
<dbReference type="InterPro" id="IPR051450">
    <property type="entry name" value="Gfo/Idh/MocA_Oxidoreductases"/>
</dbReference>
<accession>A0A5D4T324</accession>
<dbReference type="InterPro" id="IPR036291">
    <property type="entry name" value="NAD(P)-bd_dom_sf"/>
</dbReference>
<evidence type="ECO:0000259" key="3">
    <source>
        <dbReference type="Pfam" id="PF01408"/>
    </source>
</evidence>
<reference evidence="5 6" key="1">
    <citation type="submission" date="2019-08" db="EMBL/GenBank/DDBJ databases">
        <title>Bacillus genomes from the desert of Cuatro Cienegas, Coahuila.</title>
        <authorList>
            <person name="Olmedo-Alvarez G."/>
        </authorList>
    </citation>
    <scope>NUCLEOTIDE SEQUENCE [LARGE SCALE GENOMIC DNA]</scope>
    <source>
        <strain evidence="5 6">CH98b_3T</strain>
    </source>
</reference>
<name>A0A5D4T324_9BACI</name>
<dbReference type="InterPro" id="IPR000683">
    <property type="entry name" value="Gfo/Idh/MocA-like_OxRdtase_N"/>
</dbReference>
<dbReference type="InterPro" id="IPR011032">
    <property type="entry name" value="GroES-like_sf"/>
</dbReference>
<comment type="similarity">
    <text evidence="1">Belongs to the Gfo/Idh/MocA family.</text>
</comment>
<feature type="domain" description="Gfo/Idh/MocA-like oxidoreductase N-terminal" evidence="3">
    <location>
        <begin position="393"/>
        <end position="507"/>
    </location>
</feature>
<evidence type="ECO:0000256" key="1">
    <source>
        <dbReference type="ARBA" id="ARBA00010928"/>
    </source>
</evidence>
<dbReference type="SUPFAM" id="SSF50129">
    <property type="entry name" value="GroES-like"/>
    <property type="match status" value="1"/>
</dbReference>
<dbReference type="AlphaFoldDB" id="A0A5D4T324"/>
<dbReference type="Pfam" id="PF00107">
    <property type="entry name" value="ADH_zinc_N"/>
    <property type="match status" value="1"/>
</dbReference>
<dbReference type="OrthoDB" id="9781031at2"/>
<dbReference type="Gene3D" id="3.30.360.10">
    <property type="entry name" value="Dihydrodipicolinate Reductase, domain 2"/>
    <property type="match status" value="1"/>
</dbReference>
<dbReference type="Gene3D" id="3.40.50.720">
    <property type="entry name" value="NAD(P)-binding Rossmann-like Domain"/>
    <property type="match status" value="2"/>
</dbReference>
<dbReference type="CDD" id="cd08255">
    <property type="entry name" value="2-desacetyl-2-hydroxyethyl_bacteriochlorophyllide_like"/>
    <property type="match status" value="1"/>
</dbReference>
<comment type="caution">
    <text evidence="5">The sequence shown here is derived from an EMBL/GenBank/DDBJ whole genome shotgun (WGS) entry which is preliminary data.</text>
</comment>
<dbReference type="InterPro" id="IPR013149">
    <property type="entry name" value="ADH-like_C"/>
</dbReference>
<dbReference type="SUPFAM" id="SSF51735">
    <property type="entry name" value="NAD(P)-binding Rossmann-fold domains"/>
    <property type="match status" value="2"/>
</dbReference>
<feature type="domain" description="Alcohol dehydrogenase-like C-terminal" evidence="2">
    <location>
        <begin position="181"/>
        <end position="286"/>
    </location>
</feature>
<evidence type="ECO:0000259" key="2">
    <source>
        <dbReference type="Pfam" id="PF00107"/>
    </source>
</evidence>
<dbReference type="Pfam" id="PF01408">
    <property type="entry name" value="GFO_IDH_MocA"/>
    <property type="match status" value="1"/>
</dbReference>
<feature type="domain" description="Gfo/Idh/MocA-like oxidoreductase C-terminal" evidence="4">
    <location>
        <begin position="550"/>
        <end position="621"/>
    </location>
</feature>
<protein>
    <submittedName>
        <fullName evidence="5">Zinc-binding dehydrogenase</fullName>
    </submittedName>
</protein>
<dbReference type="InterPro" id="IPR004104">
    <property type="entry name" value="Gfo/Idh/MocA-like_OxRdtase_C"/>
</dbReference>
<dbReference type="PANTHER" id="PTHR43377:SF1">
    <property type="entry name" value="BILIVERDIN REDUCTASE A"/>
    <property type="match status" value="1"/>
</dbReference>
<evidence type="ECO:0000313" key="5">
    <source>
        <dbReference type="EMBL" id="TYS70003.1"/>
    </source>
</evidence>
<sequence length="707" mass="78531">MKQLFLMVNDGSVQLIDTPHPIVKENHVIVETHYSIISAGTERGLTSFGGKNLIQKALERPDQVKKVTEKMSTDGILTTVDAAFTRLKEPMPMGYSAVGKVVACGRGVTEIETGDIVAMAGQAYHSEVNRVNKNLITKIPKEFTDYRQGALCALGGIALQGIHQANVVPGETVAVIGLGLLGHITSRILDAYGCNVIGYDVVDKSLPATKLQAFVNSTDENAEDITKSITKGRGVDKVLITAAANSNAPMDLAASIARDRGTICMIGVTQMNIDRRPYYEKELTFTIARSYGPGRYDSNYEEKGIDYPIGHVRFTEGRNIEEFIRLIVEQRADFSDLITHEIEFEKADHAYEMITTNKNNESYIGILLKYSPNESKWHKIVGNDKKKLDKNLITVGLIGAGNFSKNTLLPIMKETGHYHFKALATTGGIGAAQAKQVFPFDYVTNDYSQILNDKDIDLIVVSTQHNSHSKFILEALEAGKHVYCEKPLCLTLEELDKIKTAYKTSKGELFCGMNRRHAPLIQQIKNKLTTDKVPALYDYICNAGYIPGDHWTQDEKVGGGRIIGEACHFVDVIQYLDGSELLSLSITFAQNEAYPNKDNAIITLQFKSGAVGNIIYTSMGSKKFPKEQLRVFSNGVVCEMDNYIKMNQYGSLKNTKIKLRQDKGIKNEYEFISKVLKGELKNNSIQDAFINHKFLIRAIDLSKSNKH</sequence>
<dbReference type="Gene3D" id="3.90.180.10">
    <property type="entry name" value="Medium-chain alcohol dehydrogenases, catalytic domain"/>
    <property type="match status" value="2"/>
</dbReference>
<gene>
    <name evidence="5" type="ORF">FZC75_15285</name>
</gene>
<dbReference type="Proteomes" id="UP000324517">
    <property type="component" value="Unassembled WGS sequence"/>
</dbReference>
<proteinExistence type="inferred from homology"/>
<dbReference type="GO" id="GO:0000166">
    <property type="term" value="F:nucleotide binding"/>
    <property type="evidence" value="ECO:0007669"/>
    <property type="project" value="InterPro"/>
</dbReference>
<evidence type="ECO:0000259" key="4">
    <source>
        <dbReference type="Pfam" id="PF02894"/>
    </source>
</evidence>
<dbReference type="SUPFAM" id="SSF55347">
    <property type="entry name" value="Glyceraldehyde-3-phosphate dehydrogenase-like, C-terminal domain"/>
    <property type="match status" value="1"/>
</dbReference>
<dbReference type="RefSeq" id="WP_148979912.1">
    <property type="nucleotide sequence ID" value="NZ_JBNILM010000006.1"/>
</dbReference>
<organism evidence="5 6">
    <name type="scientific">Sutcliffiella horikoshii</name>
    <dbReference type="NCBI Taxonomy" id="79883"/>
    <lineage>
        <taxon>Bacteria</taxon>
        <taxon>Bacillati</taxon>
        <taxon>Bacillota</taxon>
        <taxon>Bacilli</taxon>
        <taxon>Bacillales</taxon>
        <taxon>Bacillaceae</taxon>
        <taxon>Sutcliffiella</taxon>
    </lineage>
</organism>